<dbReference type="AlphaFoldDB" id="A0AAV3Y1H1"/>
<protein>
    <submittedName>
        <fullName evidence="1">Zinc finger protein</fullName>
    </submittedName>
</protein>
<evidence type="ECO:0000313" key="1">
    <source>
        <dbReference type="EMBL" id="GFN76487.1"/>
    </source>
</evidence>
<proteinExistence type="predicted"/>
<sequence>MLLPGTRRTSTESQNLDHYFDNGDKVLLLLPTRHNKLELKWHGPFEIVNKSSSYNYTIDIYGTRKTYHVNLLKRYHEMNGSAPTLRWLKKMRKKELKLLRLCWKTLF</sequence>
<name>A0AAV3Y1H1_9GAST</name>
<keyword evidence="2" id="KW-1185">Reference proteome</keyword>
<comment type="caution">
    <text evidence="1">The sequence shown here is derived from an EMBL/GenBank/DDBJ whole genome shotgun (WGS) entry which is preliminary data.</text>
</comment>
<reference evidence="1 2" key="1">
    <citation type="journal article" date="2021" name="Elife">
        <title>Chloroplast acquisition without the gene transfer in kleptoplastic sea slugs, Plakobranchus ocellatus.</title>
        <authorList>
            <person name="Maeda T."/>
            <person name="Takahashi S."/>
            <person name="Yoshida T."/>
            <person name="Shimamura S."/>
            <person name="Takaki Y."/>
            <person name="Nagai Y."/>
            <person name="Toyoda A."/>
            <person name="Suzuki Y."/>
            <person name="Arimoto A."/>
            <person name="Ishii H."/>
            <person name="Satoh N."/>
            <person name="Nishiyama T."/>
            <person name="Hasebe M."/>
            <person name="Maruyama T."/>
            <person name="Minagawa J."/>
            <person name="Obokata J."/>
            <person name="Shigenobu S."/>
        </authorList>
    </citation>
    <scope>NUCLEOTIDE SEQUENCE [LARGE SCALE GENOMIC DNA]</scope>
</reference>
<gene>
    <name evidence="1" type="ORF">PoB_000299300</name>
</gene>
<accession>A0AAV3Y1H1</accession>
<dbReference type="EMBL" id="BLXT01000396">
    <property type="protein sequence ID" value="GFN76487.1"/>
    <property type="molecule type" value="Genomic_DNA"/>
</dbReference>
<evidence type="ECO:0000313" key="2">
    <source>
        <dbReference type="Proteomes" id="UP000735302"/>
    </source>
</evidence>
<organism evidence="1 2">
    <name type="scientific">Plakobranchus ocellatus</name>
    <dbReference type="NCBI Taxonomy" id="259542"/>
    <lineage>
        <taxon>Eukaryota</taxon>
        <taxon>Metazoa</taxon>
        <taxon>Spiralia</taxon>
        <taxon>Lophotrochozoa</taxon>
        <taxon>Mollusca</taxon>
        <taxon>Gastropoda</taxon>
        <taxon>Heterobranchia</taxon>
        <taxon>Euthyneura</taxon>
        <taxon>Panpulmonata</taxon>
        <taxon>Sacoglossa</taxon>
        <taxon>Placobranchoidea</taxon>
        <taxon>Plakobranchidae</taxon>
        <taxon>Plakobranchus</taxon>
    </lineage>
</organism>
<dbReference type="Proteomes" id="UP000735302">
    <property type="component" value="Unassembled WGS sequence"/>
</dbReference>